<keyword evidence="2" id="KW-0576">Peroxisome</keyword>
<evidence type="ECO:0000256" key="3">
    <source>
        <dbReference type="ARBA" id="ARBA00023235"/>
    </source>
</evidence>
<dbReference type="Proteomes" id="UP000007437">
    <property type="component" value="Chromosome"/>
</dbReference>
<dbReference type="STRING" id="882378.RBRH_02086"/>
<evidence type="ECO:0000313" key="5">
    <source>
        <dbReference type="Proteomes" id="UP000007437"/>
    </source>
</evidence>
<organism evidence="4 5">
    <name type="scientific">Mycetohabitans rhizoxinica (strain DSM 19002 / CIP 109453 / HKI 454)</name>
    <name type="common">Paraburkholderia rhizoxinica</name>
    <dbReference type="NCBI Taxonomy" id="882378"/>
    <lineage>
        <taxon>Bacteria</taxon>
        <taxon>Pseudomonadati</taxon>
        <taxon>Pseudomonadota</taxon>
        <taxon>Betaproteobacteria</taxon>
        <taxon>Burkholderiales</taxon>
        <taxon>Burkholderiaceae</taxon>
        <taxon>Mycetohabitans</taxon>
    </lineage>
</organism>
<name>E5ALP9_MYCRK</name>
<keyword evidence="3 4" id="KW-0413">Isomerase</keyword>
<reference evidence="4 5" key="1">
    <citation type="journal article" date="2011" name="J. Bacteriol.">
        <title>Complete genome sequence of Burkholderia rhizoxinica, an endosymbiont of Rhizopus microsporus.</title>
        <authorList>
            <person name="Lackner G."/>
            <person name="Moebius N."/>
            <person name="Partida-Martinez L."/>
            <person name="Hertweck C."/>
        </authorList>
    </citation>
    <scope>NUCLEOTIDE SEQUENCE [LARGE SCALE GENOMIC DNA]</scope>
    <source>
        <strain evidence="5">DSM 19002 / CIP 109453 / HKI 454</strain>
    </source>
</reference>
<evidence type="ECO:0000256" key="1">
    <source>
        <dbReference type="ARBA" id="ARBA00004275"/>
    </source>
</evidence>
<dbReference type="PANTHER" id="PTHR43684">
    <property type="match status" value="1"/>
</dbReference>
<dbReference type="SUPFAM" id="SSF52096">
    <property type="entry name" value="ClpP/crotonase"/>
    <property type="match status" value="1"/>
</dbReference>
<dbReference type="KEGG" id="brh:RBRH_02086"/>
<dbReference type="InterPro" id="IPR001753">
    <property type="entry name" value="Enoyl-CoA_hydra/iso"/>
</dbReference>
<dbReference type="EMBL" id="FR687359">
    <property type="protein sequence ID" value="CBW76070.1"/>
    <property type="molecule type" value="Genomic_DNA"/>
</dbReference>
<comment type="subcellular location">
    <subcellularLocation>
        <location evidence="1">Peroxisome</location>
    </subcellularLocation>
</comment>
<dbReference type="PANTHER" id="PTHR43684:SF1">
    <property type="entry name" value="ENOYL-COA DELTA ISOMERASE 2"/>
    <property type="match status" value="1"/>
</dbReference>
<dbReference type="GO" id="GO:0004165">
    <property type="term" value="F:delta(3)-delta(2)-enoyl-CoA isomerase activity"/>
    <property type="evidence" value="ECO:0007669"/>
    <property type="project" value="UniProtKB-EC"/>
</dbReference>
<dbReference type="AlphaFoldDB" id="E5ALP9"/>
<dbReference type="InterPro" id="IPR051053">
    <property type="entry name" value="ECH/Chromodomain_protein"/>
</dbReference>
<dbReference type="eggNOG" id="COG1024">
    <property type="taxonomic scope" value="Bacteria"/>
</dbReference>
<protein>
    <submittedName>
        <fullName evidence="4">Delta(3)-cis-delta(2)-trans-enoyl-CoA isomerase</fullName>
        <ecNumber evidence="4">5.3.3.8</ecNumber>
    </submittedName>
</protein>
<dbReference type="Gene3D" id="3.90.226.10">
    <property type="entry name" value="2-enoyl-CoA Hydratase, Chain A, domain 1"/>
    <property type="match status" value="1"/>
</dbReference>
<evidence type="ECO:0000313" key="4">
    <source>
        <dbReference type="EMBL" id="CBW76070.1"/>
    </source>
</evidence>
<dbReference type="InterPro" id="IPR029045">
    <property type="entry name" value="ClpP/crotonase-like_dom_sf"/>
</dbReference>
<dbReference type="Pfam" id="PF00378">
    <property type="entry name" value="ECH_1"/>
    <property type="match status" value="1"/>
</dbReference>
<gene>
    <name evidence="4" type="ordered locus">RBRH_02086</name>
</gene>
<proteinExistence type="predicted"/>
<dbReference type="CDD" id="cd06558">
    <property type="entry name" value="crotonase-like"/>
    <property type="match status" value="1"/>
</dbReference>
<accession>E5ALP9</accession>
<sequence>MRWDRHGCRRYRRTGITHRCVGCILGATRGRLAGSAWRAVFYSPLVRRFVPGRPTRVPCAIGQPRRHRTMDIVIERARGVLTLQLNRPDKKNAMTAAMYQSMADALAQARDDALVRAILIRGHDGVFCAGNDLEDFMQRSPSGPDAPVFQFLQQISTAAKPIVAAVSGPAVGIGTTLLLHCDLVYAADDARFSLPFTQLGLCPEAAASLLLPRLAGYQRAAQTLLLGEPFDAHEAQAIGIVSRVLPLAQLHEFALAQAAKLVALPASSLRVTKMLLKQDTQAQVAQRIAEEAEQFGRMLRSPQAREAMSAFLQKRKPDFTPFE</sequence>
<dbReference type="EC" id="5.3.3.8" evidence="4"/>
<evidence type="ECO:0000256" key="2">
    <source>
        <dbReference type="ARBA" id="ARBA00023140"/>
    </source>
</evidence>
<dbReference type="HOGENOM" id="CLU_009834_7_2_4"/>